<proteinExistence type="predicted"/>
<protein>
    <submittedName>
        <fullName evidence="2">Uncharacterized protein</fullName>
    </submittedName>
</protein>
<evidence type="ECO:0000313" key="2">
    <source>
        <dbReference type="EMBL" id="RZC49675.1"/>
    </source>
</evidence>
<keyword evidence="3" id="KW-1185">Reference proteome</keyword>
<sequence length="187" mass="21126">MIEQPTKLLSVFISEFPGHVIEWVNPNFSNLKQSQNRRFLRRVKRDGVKDFGKETKLKLEGGAGGNGGDRGENSTGFYQQHTTSPLPHENVKQDFVTIRCYVVREDKLNGKSKIVVDNFQAYLASKIDTLCDIVTTSMSQQDERQASQPPSLNTLSSIRVDQPVGRARMSLRDQVENADLCVMDTRH</sequence>
<organism evidence="2 3">
    <name type="scientific">Papaver somniferum</name>
    <name type="common">Opium poppy</name>
    <dbReference type="NCBI Taxonomy" id="3469"/>
    <lineage>
        <taxon>Eukaryota</taxon>
        <taxon>Viridiplantae</taxon>
        <taxon>Streptophyta</taxon>
        <taxon>Embryophyta</taxon>
        <taxon>Tracheophyta</taxon>
        <taxon>Spermatophyta</taxon>
        <taxon>Magnoliopsida</taxon>
        <taxon>Ranunculales</taxon>
        <taxon>Papaveraceae</taxon>
        <taxon>Papaveroideae</taxon>
        <taxon>Papaver</taxon>
    </lineage>
</organism>
<feature type="region of interest" description="Disordered" evidence="1">
    <location>
        <begin position="54"/>
        <end position="88"/>
    </location>
</feature>
<dbReference type="Proteomes" id="UP000316621">
    <property type="component" value="Chromosome 2"/>
</dbReference>
<gene>
    <name evidence="2" type="ORF">C5167_018099</name>
</gene>
<dbReference type="Gramene" id="RZC49675">
    <property type="protein sequence ID" value="RZC49675"/>
    <property type="gene ID" value="C5167_018099"/>
</dbReference>
<reference evidence="2 3" key="1">
    <citation type="journal article" date="2018" name="Science">
        <title>The opium poppy genome and morphinan production.</title>
        <authorList>
            <person name="Guo L."/>
            <person name="Winzer T."/>
            <person name="Yang X."/>
            <person name="Li Y."/>
            <person name="Ning Z."/>
            <person name="He Z."/>
            <person name="Teodor R."/>
            <person name="Lu Y."/>
            <person name="Bowser T.A."/>
            <person name="Graham I.A."/>
            <person name="Ye K."/>
        </authorList>
    </citation>
    <scope>NUCLEOTIDE SEQUENCE [LARGE SCALE GENOMIC DNA]</scope>
    <source>
        <strain evidence="3">cv. HN1</strain>
        <tissue evidence="2">Leaves</tissue>
    </source>
</reference>
<evidence type="ECO:0000313" key="3">
    <source>
        <dbReference type="Proteomes" id="UP000316621"/>
    </source>
</evidence>
<dbReference type="EMBL" id="CM010716">
    <property type="protein sequence ID" value="RZC49675.1"/>
    <property type="molecule type" value="Genomic_DNA"/>
</dbReference>
<name>A0A4Y7IQC8_PAPSO</name>
<dbReference type="AlphaFoldDB" id="A0A4Y7IQC8"/>
<accession>A0A4Y7IQC8</accession>
<evidence type="ECO:0000256" key="1">
    <source>
        <dbReference type="SAM" id="MobiDB-lite"/>
    </source>
</evidence>